<dbReference type="EMBL" id="OX465079">
    <property type="protein sequence ID" value="CAI9275690.1"/>
    <property type="molecule type" value="Genomic_DNA"/>
</dbReference>
<evidence type="ECO:0000313" key="3">
    <source>
        <dbReference type="Proteomes" id="UP001177003"/>
    </source>
</evidence>
<accession>A0AA35YKH3</accession>
<reference evidence="2" key="1">
    <citation type="submission" date="2023-04" db="EMBL/GenBank/DDBJ databases">
        <authorList>
            <person name="Vijverberg K."/>
            <person name="Xiong W."/>
            <person name="Schranz E."/>
        </authorList>
    </citation>
    <scope>NUCLEOTIDE SEQUENCE</scope>
</reference>
<gene>
    <name evidence="2" type="ORF">LSALG_LOCUS15711</name>
</gene>
<evidence type="ECO:0000313" key="2">
    <source>
        <dbReference type="EMBL" id="CAI9275690.1"/>
    </source>
</evidence>
<name>A0AA35YKH3_LACSI</name>
<organism evidence="2 3">
    <name type="scientific">Lactuca saligna</name>
    <name type="common">Willowleaf lettuce</name>
    <dbReference type="NCBI Taxonomy" id="75948"/>
    <lineage>
        <taxon>Eukaryota</taxon>
        <taxon>Viridiplantae</taxon>
        <taxon>Streptophyta</taxon>
        <taxon>Embryophyta</taxon>
        <taxon>Tracheophyta</taxon>
        <taxon>Spermatophyta</taxon>
        <taxon>Magnoliopsida</taxon>
        <taxon>eudicotyledons</taxon>
        <taxon>Gunneridae</taxon>
        <taxon>Pentapetalae</taxon>
        <taxon>asterids</taxon>
        <taxon>campanulids</taxon>
        <taxon>Asterales</taxon>
        <taxon>Asteraceae</taxon>
        <taxon>Cichorioideae</taxon>
        <taxon>Cichorieae</taxon>
        <taxon>Lactucinae</taxon>
        <taxon>Lactuca</taxon>
    </lineage>
</organism>
<dbReference type="Proteomes" id="UP001177003">
    <property type="component" value="Chromosome 3"/>
</dbReference>
<feature type="region of interest" description="Disordered" evidence="1">
    <location>
        <begin position="44"/>
        <end position="97"/>
    </location>
</feature>
<feature type="compositionally biased region" description="Polar residues" evidence="1">
    <location>
        <begin position="70"/>
        <end position="97"/>
    </location>
</feature>
<evidence type="ECO:0000256" key="1">
    <source>
        <dbReference type="SAM" id="MobiDB-lite"/>
    </source>
</evidence>
<sequence>MTTSGSVVSRRAVEEDEYFKTLNFRAVLSSIHPMEEKADVAQQLKKRKNDQVSVPLENVTVETKNDSDSGDQQQTNIPKNTLVKSSMVSNTASSQEEVGTPDITMNLFNEESNVNMDEEMINNESTITSFIVTSTILPPLTSPIPTYVPISTISPTFFGVM</sequence>
<dbReference type="AlphaFoldDB" id="A0AA35YKH3"/>
<protein>
    <submittedName>
        <fullName evidence="2">Uncharacterized protein</fullName>
    </submittedName>
</protein>
<keyword evidence="3" id="KW-1185">Reference proteome</keyword>
<proteinExistence type="predicted"/>